<evidence type="ECO:0000313" key="3">
    <source>
        <dbReference type="Proteomes" id="UP000316426"/>
    </source>
</evidence>
<sequence precursor="true">MTPTRLVLSIALTLALATAASAADQVRLVGGGSKSGKITTATRDGVTVDTVDGAVNVPVGDLRFVILEEEPTLLTQARINFGNGGYETAEEMLSGLRETGGAPKLVKQEIAYYKAACAARLALGGSGDAQEAGRQMTAFIREHGDSFHYYEAVETLGDLRVSLGDFDQAERAYSQLAKAAGIALKARAALLVGRMLQVQGKHEDALKRFDGLIGARVNDPGVAEAQRLAKLAKAESLAATGDLTAGLEIAREVIRSADEREAATLAAGYNALGRCYEAAGESKDALFAYLHTDLLFNTDPLTHAEALAHLGPLWREAGKPDAARDALDRLRRQYAATPQARSAEVR</sequence>
<feature type="signal peptide" evidence="1">
    <location>
        <begin position="1"/>
        <end position="22"/>
    </location>
</feature>
<gene>
    <name evidence="2" type="ORF">Spa11_34880</name>
</gene>
<feature type="chain" id="PRO_5022068116" evidence="1">
    <location>
        <begin position="23"/>
        <end position="346"/>
    </location>
</feature>
<keyword evidence="3" id="KW-1185">Reference proteome</keyword>
<name>A0A518KBW0_9BACT</name>
<evidence type="ECO:0000256" key="1">
    <source>
        <dbReference type="SAM" id="SignalP"/>
    </source>
</evidence>
<evidence type="ECO:0000313" key="2">
    <source>
        <dbReference type="EMBL" id="QDV75274.1"/>
    </source>
</evidence>
<protein>
    <submittedName>
        <fullName evidence="2">Uncharacterized protein</fullName>
    </submittedName>
</protein>
<reference evidence="2 3" key="1">
    <citation type="submission" date="2019-02" db="EMBL/GenBank/DDBJ databases">
        <title>Deep-cultivation of Planctomycetes and their phenomic and genomic characterization uncovers novel biology.</title>
        <authorList>
            <person name="Wiegand S."/>
            <person name="Jogler M."/>
            <person name="Boedeker C."/>
            <person name="Pinto D."/>
            <person name="Vollmers J."/>
            <person name="Rivas-Marin E."/>
            <person name="Kohn T."/>
            <person name="Peeters S.H."/>
            <person name="Heuer A."/>
            <person name="Rast P."/>
            <person name="Oberbeckmann S."/>
            <person name="Bunk B."/>
            <person name="Jeske O."/>
            <person name="Meyerdierks A."/>
            <person name="Storesund J.E."/>
            <person name="Kallscheuer N."/>
            <person name="Luecker S."/>
            <person name="Lage O.M."/>
            <person name="Pohl T."/>
            <person name="Merkel B.J."/>
            <person name="Hornburger P."/>
            <person name="Mueller R.-W."/>
            <person name="Bruemmer F."/>
            <person name="Labrenz M."/>
            <person name="Spormann A.M."/>
            <person name="Op den Camp H."/>
            <person name="Overmann J."/>
            <person name="Amann R."/>
            <person name="Jetten M.S.M."/>
            <person name="Mascher T."/>
            <person name="Medema M.H."/>
            <person name="Devos D.P."/>
            <person name="Kaster A.-K."/>
            <person name="Ovreas L."/>
            <person name="Rohde M."/>
            <person name="Galperin M.Y."/>
            <person name="Jogler C."/>
        </authorList>
    </citation>
    <scope>NUCLEOTIDE SEQUENCE [LARGE SCALE GENOMIC DNA]</scope>
    <source>
        <strain evidence="2 3">Spa11</strain>
    </source>
</reference>
<dbReference type="KEGG" id="bmei:Spa11_34880"/>
<proteinExistence type="predicted"/>
<dbReference type="EMBL" id="CP036349">
    <property type="protein sequence ID" value="QDV75274.1"/>
    <property type="molecule type" value="Genomic_DNA"/>
</dbReference>
<dbReference type="Proteomes" id="UP000316426">
    <property type="component" value="Chromosome"/>
</dbReference>
<dbReference type="AlphaFoldDB" id="A0A518KBW0"/>
<dbReference type="SUPFAM" id="SSF48452">
    <property type="entry name" value="TPR-like"/>
    <property type="match status" value="2"/>
</dbReference>
<organism evidence="2 3">
    <name type="scientific">Botrimarina mediterranea</name>
    <dbReference type="NCBI Taxonomy" id="2528022"/>
    <lineage>
        <taxon>Bacteria</taxon>
        <taxon>Pseudomonadati</taxon>
        <taxon>Planctomycetota</taxon>
        <taxon>Planctomycetia</taxon>
        <taxon>Pirellulales</taxon>
        <taxon>Lacipirellulaceae</taxon>
        <taxon>Botrimarina</taxon>
    </lineage>
</organism>
<dbReference type="Pfam" id="PF13432">
    <property type="entry name" value="TPR_16"/>
    <property type="match status" value="1"/>
</dbReference>
<keyword evidence="1" id="KW-0732">Signal</keyword>
<dbReference type="RefSeq" id="WP_145114420.1">
    <property type="nucleotide sequence ID" value="NZ_CP036349.1"/>
</dbReference>
<accession>A0A518KBW0</accession>
<dbReference type="InterPro" id="IPR011990">
    <property type="entry name" value="TPR-like_helical_dom_sf"/>
</dbReference>
<dbReference type="Gene3D" id="1.25.40.10">
    <property type="entry name" value="Tetratricopeptide repeat domain"/>
    <property type="match status" value="2"/>
</dbReference>